<evidence type="ECO:0000313" key="2">
    <source>
        <dbReference type="EMBL" id="KQJ92732.1"/>
    </source>
</evidence>
<dbReference type="HOGENOM" id="CLU_1290550_0_0_1"/>
<organism evidence="3">
    <name type="scientific">Brachypodium distachyon</name>
    <name type="common">Purple false brome</name>
    <name type="synonym">Trachynia distachya</name>
    <dbReference type="NCBI Taxonomy" id="15368"/>
    <lineage>
        <taxon>Eukaryota</taxon>
        <taxon>Viridiplantae</taxon>
        <taxon>Streptophyta</taxon>
        <taxon>Embryophyta</taxon>
        <taxon>Tracheophyta</taxon>
        <taxon>Spermatophyta</taxon>
        <taxon>Magnoliopsida</taxon>
        <taxon>Liliopsida</taxon>
        <taxon>Poales</taxon>
        <taxon>Poaceae</taxon>
        <taxon>BOP clade</taxon>
        <taxon>Pooideae</taxon>
        <taxon>Stipodae</taxon>
        <taxon>Brachypodieae</taxon>
        <taxon>Brachypodium</taxon>
    </lineage>
</organism>
<dbReference type="OrthoDB" id="331600at2759"/>
<protein>
    <recommendedName>
        <fullName evidence="1">Symplekin C-terminal domain-containing protein</fullName>
    </recommendedName>
</protein>
<evidence type="ECO:0000313" key="4">
    <source>
        <dbReference type="Proteomes" id="UP000008810"/>
    </source>
</evidence>
<gene>
    <name evidence="2" type="ORF">BRADI_3g00320v3</name>
</gene>
<feature type="domain" description="Symplekin C-terminal" evidence="1">
    <location>
        <begin position="128"/>
        <end position="208"/>
    </location>
</feature>
<name>I1HVY6_BRADI</name>
<reference evidence="3" key="3">
    <citation type="submission" date="2018-08" db="UniProtKB">
        <authorList>
            <consortium name="EnsemblPlants"/>
        </authorList>
    </citation>
    <scope>IDENTIFICATION</scope>
    <source>
        <strain evidence="3">cv. Bd21</strain>
    </source>
</reference>
<dbReference type="AlphaFoldDB" id="I1HVY6"/>
<dbReference type="InParanoid" id="I1HVY6"/>
<reference evidence="2" key="2">
    <citation type="submission" date="2017-06" db="EMBL/GenBank/DDBJ databases">
        <title>WGS assembly of Brachypodium distachyon.</title>
        <authorList>
            <consortium name="The International Brachypodium Initiative"/>
            <person name="Lucas S."/>
            <person name="Harmon-Smith M."/>
            <person name="Lail K."/>
            <person name="Tice H."/>
            <person name="Grimwood J."/>
            <person name="Bruce D."/>
            <person name="Barry K."/>
            <person name="Shu S."/>
            <person name="Lindquist E."/>
            <person name="Wang M."/>
            <person name="Pitluck S."/>
            <person name="Vogel J.P."/>
            <person name="Garvin D.F."/>
            <person name="Mockler T.C."/>
            <person name="Schmutz J."/>
            <person name="Rokhsar D."/>
            <person name="Bevan M.W."/>
        </authorList>
    </citation>
    <scope>NUCLEOTIDE SEQUENCE</scope>
    <source>
        <strain evidence="2">Bd21</strain>
    </source>
</reference>
<evidence type="ECO:0000259" key="1">
    <source>
        <dbReference type="Pfam" id="PF12295"/>
    </source>
</evidence>
<dbReference type="STRING" id="15368.I1HVY6"/>
<keyword evidence="4" id="KW-1185">Reference proteome</keyword>
<dbReference type="PANTHER" id="PTHR47184:SF2">
    <property type="entry name" value="SYMPLEKIN"/>
    <property type="match status" value="1"/>
</dbReference>
<dbReference type="Gramene" id="KQJ92732">
    <property type="protein sequence ID" value="KQJ92732"/>
    <property type="gene ID" value="BRADI_3g00320v3"/>
</dbReference>
<dbReference type="PANTHER" id="PTHR47184">
    <property type="entry name" value="PHOSPHATIDYLINOSITOL 3-AND 4-KINASE FAMILY PROTEIN-RELATED"/>
    <property type="match status" value="1"/>
</dbReference>
<accession>I1HVY6</accession>
<evidence type="ECO:0000313" key="3">
    <source>
        <dbReference type="EnsemblPlants" id="KQJ92732"/>
    </source>
</evidence>
<dbReference type="Proteomes" id="UP000008810">
    <property type="component" value="Chromosome 3"/>
</dbReference>
<reference evidence="2 3" key="1">
    <citation type="journal article" date="2010" name="Nature">
        <title>Genome sequencing and analysis of the model grass Brachypodium distachyon.</title>
        <authorList>
            <consortium name="International Brachypodium Initiative"/>
        </authorList>
    </citation>
    <scope>NUCLEOTIDE SEQUENCE [LARGE SCALE GENOMIC DNA]</scope>
    <source>
        <strain evidence="2 3">Bd21</strain>
    </source>
</reference>
<dbReference type="EMBL" id="CM000882">
    <property type="protein sequence ID" value="KQJ92732.1"/>
    <property type="molecule type" value="Genomic_DNA"/>
</dbReference>
<dbReference type="eggNOG" id="KOG1895">
    <property type="taxonomic scope" value="Eukaryota"/>
</dbReference>
<sequence length="214" mass="23606">MEPEVELREGALYLTARSIPFSGVYLQYMAVHRQVHILIRTISSSPDLLGIISDSPADSQDLLLQDVDFLFSDMAHLTKDELFVSSTLRILLIRGASGISLLAAPRGQWLIFAKKGHAAAFGEKGDSLDPEKDGIPLKKVMDACAACFEQRTIFTQQVLAKALNQLIPVPVLFMRTVMQAIGAFPALVDFGMEIMSHIVSKQIWKYPKCAILSS</sequence>
<proteinExistence type="predicted"/>
<dbReference type="Pfam" id="PF12295">
    <property type="entry name" value="Symplekin_C"/>
    <property type="match status" value="1"/>
</dbReference>
<dbReference type="EnsemblPlants" id="KQJ92732">
    <property type="protein sequence ID" value="KQJ92732"/>
    <property type="gene ID" value="BRADI_3g00320v3"/>
</dbReference>
<dbReference type="InterPro" id="IPR022075">
    <property type="entry name" value="Symplekin_C"/>
</dbReference>